<evidence type="ECO:0000313" key="2">
    <source>
        <dbReference type="Proteomes" id="UP000823775"/>
    </source>
</evidence>
<gene>
    <name evidence="1" type="ORF">HAX54_000681</name>
</gene>
<dbReference type="EMBL" id="JACEIK010010205">
    <property type="protein sequence ID" value="MCE3215054.1"/>
    <property type="molecule type" value="Genomic_DNA"/>
</dbReference>
<keyword evidence="2" id="KW-1185">Reference proteome</keyword>
<feature type="non-terminal residue" evidence="1">
    <location>
        <position position="84"/>
    </location>
</feature>
<reference evidence="1 2" key="1">
    <citation type="journal article" date="2021" name="BMC Genomics">
        <title>Datura genome reveals duplications of psychoactive alkaloid biosynthetic genes and high mutation rate following tissue culture.</title>
        <authorList>
            <person name="Rajewski A."/>
            <person name="Carter-House D."/>
            <person name="Stajich J."/>
            <person name="Litt A."/>
        </authorList>
    </citation>
    <scope>NUCLEOTIDE SEQUENCE [LARGE SCALE GENOMIC DNA]</scope>
    <source>
        <strain evidence="1">AR-01</strain>
    </source>
</reference>
<name>A0ABS8WU71_DATST</name>
<evidence type="ECO:0000313" key="1">
    <source>
        <dbReference type="EMBL" id="MCE3215054.1"/>
    </source>
</evidence>
<organism evidence="1 2">
    <name type="scientific">Datura stramonium</name>
    <name type="common">Jimsonweed</name>
    <name type="synonym">Common thornapple</name>
    <dbReference type="NCBI Taxonomy" id="4076"/>
    <lineage>
        <taxon>Eukaryota</taxon>
        <taxon>Viridiplantae</taxon>
        <taxon>Streptophyta</taxon>
        <taxon>Embryophyta</taxon>
        <taxon>Tracheophyta</taxon>
        <taxon>Spermatophyta</taxon>
        <taxon>Magnoliopsida</taxon>
        <taxon>eudicotyledons</taxon>
        <taxon>Gunneridae</taxon>
        <taxon>Pentapetalae</taxon>
        <taxon>asterids</taxon>
        <taxon>lamiids</taxon>
        <taxon>Solanales</taxon>
        <taxon>Solanaceae</taxon>
        <taxon>Solanoideae</taxon>
        <taxon>Datureae</taxon>
        <taxon>Datura</taxon>
    </lineage>
</organism>
<comment type="caution">
    <text evidence="1">The sequence shown here is derived from an EMBL/GenBank/DDBJ whole genome shotgun (WGS) entry which is preliminary data.</text>
</comment>
<protein>
    <submittedName>
        <fullName evidence="1">Uncharacterized protein</fullName>
    </submittedName>
</protein>
<proteinExistence type="predicted"/>
<accession>A0ABS8WU71</accession>
<dbReference type="Proteomes" id="UP000823775">
    <property type="component" value="Unassembled WGS sequence"/>
</dbReference>
<sequence>MSYLDVSGEFLDVSGECLIYALVENVFLQLVGTYIPSQLVFYFPLFKGISLLDDSLFQKLSRSLRHQRLPLQRRGPSCAPVTAS</sequence>